<feature type="transmembrane region" description="Helical" evidence="2">
    <location>
        <begin position="2182"/>
        <end position="2205"/>
    </location>
</feature>
<dbReference type="InterPro" id="IPR013783">
    <property type="entry name" value="Ig-like_fold"/>
</dbReference>
<keyword evidence="2" id="KW-0472">Membrane</keyword>
<accession>A0A1R4K7Z3</accession>
<dbReference type="InterPro" id="IPR051172">
    <property type="entry name" value="Chlamydia_OmcB"/>
</dbReference>
<dbReference type="Proteomes" id="UP000196778">
    <property type="component" value="Unassembled WGS sequence"/>
</dbReference>
<dbReference type="Gene3D" id="2.60.40.10">
    <property type="entry name" value="Immunoglobulins"/>
    <property type="match status" value="1"/>
</dbReference>
<dbReference type="InterPro" id="IPR046022">
    <property type="entry name" value="DUF5979"/>
</dbReference>
<feature type="domain" description="DUF11" evidence="3">
    <location>
        <begin position="2053"/>
        <end position="2149"/>
    </location>
</feature>
<evidence type="ECO:0000313" key="6">
    <source>
        <dbReference type="Proteomes" id="UP000196778"/>
    </source>
</evidence>
<dbReference type="OrthoDB" id="3751233at2"/>
<keyword evidence="2" id="KW-0812">Transmembrane</keyword>
<feature type="compositionally biased region" description="Polar residues" evidence="1">
    <location>
        <begin position="705"/>
        <end position="716"/>
    </location>
</feature>
<dbReference type="NCBIfam" id="TIGR01451">
    <property type="entry name" value="B_ant_repeat"/>
    <property type="match status" value="1"/>
</dbReference>
<evidence type="ECO:0000256" key="2">
    <source>
        <dbReference type="SAM" id="Phobius"/>
    </source>
</evidence>
<feature type="region of interest" description="Disordered" evidence="1">
    <location>
        <begin position="2210"/>
        <end position="2252"/>
    </location>
</feature>
<keyword evidence="6" id="KW-1185">Reference proteome</keyword>
<dbReference type="PANTHER" id="PTHR34819">
    <property type="entry name" value="LARGE CYSTEINE-RICH PERIPLASMIC PROTEIN OMCB"/>
    <property type="match status" value="1"/>
</dbReference>
<dbReference type="InterPro" id="IPR001434">
    <property type="entry name" value="OmcB-like_DUF11"/>
</dbReference>
<evidence type="ECO:0000256" key="1">
    <source>
        <dbReference type="SAM" id="MobiDB-lite"/>
    </source>
</evidence>
<feature type="region of interest" description="Disordered" evidence="1">
    <location>
        <begin position="898"/>
        <end position="917"/>
    </location>
</feature>
<dbReference type="Pfam" id="PF01345">
    <property type="entry name" value="DUF11"/>
    <property type="match status" value="1"/>
</dbReference>
<dbReference type="NCBIfam" id="TIGR01167">
    <property type="entry name" value="LPXTG_anchor"/>
    <property type="match status" value="1"/>
</dbReference>
<feature type="compositionally biased region" description="Gly residues" evidence="1">
    <location>
        <begin position="2227"/>
        <end position="2252"/>
    </location>
</feature>
<evidence type="ECO:0000259" key="3">
    <source>
        <dbReference type="Pfam" id="PF01345"/>
    </source>
</evidence>
<feature type="domain" description="DUF5979" evidence="4">
    <location>
        <begin position="1837"/>
        <end position="1945"/>
    </location>
</feature>
<feature type="region of interest" description="Disordered" evidence="1">
    <location>
        <begin position="2141"/>
        <end position="2169"/>
    </location>
</feature>
<name>A0A1R4K7Z3_9MICO</name>
<dbReference type="InterPro" id="IPR047589">
    <property type="entry name" value="DUF11_rpt"/>
</dbReference>
<keyword evidence="2" id="KW-1133">Transmembrane helix</keyword>
<organism evidence="5 6">
    <name type="scientific">Mycetocola reblochoni REB411</name>
    <dbReference type="NCBI Taxonomy" id="1255698"/>
    <lineage>
        <taxon>Bacteria</taxon>
        <taxon>Bacillati</taxon>
        <taxon>Actinomycetota</taxon>
        <taxon>Actinomycetes</taxon>
        <taxon>Micrococcales</taxon>
        <taxon>Microbacteriaceae</taxon>
        <taxon>Mycetocola</taxon>
    </lineage>
</organism>
<dbReference type="GO" id="GO:0005975">
    <property type="term" value="P:carbohydrate metabolic process"/>
    <property type="evidence" value="ECO:0007669"/>
    <property type="project" value="UniProtKB-ARBA"/>
</dbReference>
<evidence type="ECO:0000313" key="5">
    <source>
        <dbReference type="EMBL" id="SJN40406.1"/>
    </source>
</evidence>
<protein>
    <submittedName>
        <fullName evidence="5">von Willebrand factor, type A</fullName>
    </submittedName>
</protein>
<gene>
    <name evidence="5" type="ORF">FM119_11940</name>
</gene>
<feature type="region of interest" description="Disordered" evidence="1">
    <location>
        <begin position="697"/>
        <end position="716"/>
    </location>
</feature>
<dbReference type="Pfam" id="PF19407">
    <property type="entry name" value="DUF5979"/>
    <property type="match status" value="2"/>
</dbReference>
<reference evidence="6" key="1">
    <citation type="submission" date="2017-02" db="EMBL/GenBank/DDBJ databases">
        <authorList>
            <person name="Dridi B."/>
        </authorList>
    </citation>
    <scope>NUCLEOTIDE SEQUENCE [LARGE SCALE GENOMIC DNA]</scope>
    <source>
        <strain evidence="6">EB411</strain>
    </source>
</reference>
<dbReference type="RefSeq" id="WP_087138390.1">
    <property type="nucleotide sequence ID" value="NZ_FUKR01000070.1"/>
</dbReference>
<feature type="region of interest" description="Disordered" evidence="1">
    <location>
        <begin position="1561"/>
        <end position="1589"/>
    </location>
</feature>
<dbReference type="EMBL" id="FUKR01000070">
    <property type="protein sequence ID" value="SJN40406.1"/>
    <property type="molecule type" value="Genomic_DNA"/>
</dbReference>
<dbReference type="PANTHER" id="PTHR34819:SF5">
    <property type="entry name" value="CONSERVED REPEAT DOMAIN PROTEIN"/>
    <property type="match status" value="1"/>
</dbReference>
<evidence type="ECO:0000259" key="4">
    <source>
        <dbReference type="Pfam" id="PF19407"/>
    </source>
</evidence>
<proteinExistence type="predicted"/>
<sequence>MLESRTLAPLRTGRSAVVLALALVLSLLAMLLPSVSSPAGAAERPEGALSLTKSVDEQQSATLVPGDEFVYTLVIGCDDYDCADVVLTDAVPAELAGFELESTAVSPSRLPASVDWGACADGSPLTADCVLTVTPQQDLGDGDLGITAGTEYRIDITLKVPDDLAPDWEFNGADIVNSASATASNASPVEDDAALVVDVPVAVDVDASKDWQPASQGFAPGAASTITVGAANASNIPVDSITIQEPSDAPDGATALADDNPFRLVDLSGIGETTLPEGADAVRVDVYVFDEGSGTWSWQQGTPGATAALPEGVDPSTVGGVRISYTGDSIVPGAAGSLPIAVEQRAEDRITGDSLVGGAELTNTVSGTVAADGQDPVTDEASAPYAITPLDVATGVTKSFDPADIPAGGSSTATIEATNASTVPVDRLTVSDTDFFTEQWRFAGFDSAPTFPAGATGTATIVWHLADGSTVEQSFAEGETPVAPAGVVSGFDITFTGSIEAGASATVTPTVDVAVDVVSADDRTVTRTNTADAEVENAAGTATDTADAPLDVRYPEIDIDLDKTIRPGGAVQPGGSVVSELETTIATGSGLVDPTQIVVEDSWGEDRGNSFWNAFTPTAIAPTQIPAGTSMTVTYTLADGSTVEGPVADARDGAWVFSADIDPALAEQIVGISYTFTNEDGFPKGTTVAPNTEFEARDTLRDGSGDTSVPNGGPSSYENYATARGSGDVPGLGPIDSDVVDDSASAQIESFACDGGGECSIGSSKRWVQPSDGTTDLDYLSSLSGADAKTRLGWTVLGGLDRVVISDPAGEEASPADTVFQAFDLTAVDPIGFDDDPYLRWDAVASVELYDGASGAWTTVPAPSGGWMDDAGFVGYELTAAESASTTGVRLSVVPDDEARAASDDPDAPAVGSGVAASTANPMRPVLLSWQLRSDVRVEQDGRSPWAIAERLFNDSEAGTVWNTVRVTGEVDGEPVGSHTSRDNIALIDLPPAVALDKSVEPGVLTVPNNEDVAAEDYPGASYTLRSWNDGAGQDPNGETLPSSNAAQMRVTDPAPCGDDLSACVSSSPAQLDGDVFASAVYDPATNPFEWQDVTGLSFDVDEEQVSVDDSIVTLWLFDGSTVSHSIAEVRAGAVDASVLAQVVGIDVLYSGIDVAETGGTIRAGEDNAAVLTVDTRLRVTTRDGGELLRGDVTVENTAFSELTNVIIADGGTIPFDDGTASLDLRTAKLVVGASKAFSVDGIAEADRADPFRVELGASSEAGGERETVSTERVTISDDDAAFWNLAMLADGDLTATVPAGADRIRVSALVDGAWVDGPWTAGTGEVTGLALPSGVEPGTVTGLRAEFSRADGGHFSDAVPPTVWEAALGFSAVLRDTALDGSAIPWGADGDAALSDEVDVRSERPSSDGFFEPAEDSADDSADLVRGVRGLQVLKSQPGTSHIGDVGDSAPWTLEFYNDGQVPLTVDTVVDRLPEFLQWDGIDPVVTTSGGTMGTDVSTSFDADDAELSLSWPEDARTLAPGEHVTISVGLILLPGLALDEWTTNSFVVDTAEALDRCSNGNGSGGNSEGTISGLPDDQCGTTNYQQPRPGGSIAVAKYVDGDVLGEYTDGEQNVVSDGGACVTDADGFTRYPCASNTAVGATDEWKLQIVNSGSDPYRTLTIVDPLPHVGDRMLAGGAARGSEFRPVIDTDFLPTVSGADGARIGLELTTSPDVCVGEGSGSAWRDDPRCETTAEWIALDDFTGNPGEITAIRATIDFTTTAEGQLGSGEAVDIHYRSVNVPATQAYPAGAPVEVPVDDSTLAWNQFGAVAEGITGNSYEKAPTRAGVVLASGALTVEKELTGEGAAGAPDLFQVQLTCTVTRGVGDERVPLSLPADGLLTLTAADGLTASVEGLPLGAECVVAEAGEPGSYGETERSEPQTVSILTPGGVADATRVTVTNDYRLGFFDIVKERVGDGVAQFGDGPFAAAYRCTLLGETVGVGEVLLDEGAGFRSRIDGLPIGAACEVEETEPGMAVATSYSPADATVLVTEDAEDPATVTITNTFATGSISVDKEAAAAQVAVGEDADYTITVRNTGQLDAEDVEVLDLLPDGAEFVSADNGGVHSGGSVRWVIDELPVGAEVVLAVTIRFSEPGTQRNQAVVTTPDGPWIPVAPTDPDDSGVESTDVDVTPALPTTGAAISGIVIAAAAVLIIAGLALVLIRRRRGPSGPAGGLGGDPDDGGTGEPGPADGGPDGSGSGPDGDPGSGR</sequence>
<feature type="domain" description="DUF5979" evidence="4">
    <location>
        <begin position="1950"/>
        <end position="2049"/>
    </location>
</feature>